<evidence type="ECO:0000313" key="6">
    <source>
        <dbReference type="EMBL" id="NMM47414.1"/>
    </source>
</evidence>
<dbReference type="InterPro" id="IPR013766">
    <property type="entry name" value="Thioredoxin_domain"/>
</dbReference>
<feature type="domain" description="Thioredoxin" evidence="5">
    <location>
        <begin position="308"/>
        <end position="449"/>
    </location>
</feature>
<evidence type="ECO:0000313" key="7">
    <source>
        <dbReference type="Proteomes" id="UP000559010"/>
    </source>
</evidence>
<dbReference type="EMBL" id="JABBNU010000002">
    <property type="protein sequence ID" value="NMM47414.1"/>
    <property type="molecule type" value="Genomic_DNA"/>
</dbReference>
<dbReference type="Gene3D" id="3.40.30.10">
    <property type="entry name" value="Glutaredoxin"/>
    <property type="match status" value="1"/>
</dbReference>
<protein>
    <submittedName>
        <fullName evidence="6">TlpA family protein disulfide reductase</fullName>
    </submittedName>
</protein>
<dbReference type="PROSITE" id="PS51352">
    <property type="entry name" value="THIOREDOXIN_2"/>
    <property type="match status" value="1"/>
</dbReference>
<name>A0A848IYW7_9BACT</name>
<evidence type="ECO:0000259" key="5">
    <source>
        <dbReference type="PROSITE" id="PS51352"/>
    </source>
</evidence>
<evidence type="ECO:0000256" key="2">
    <source>
        <dbReference type="ARBA" id="ARBA00022748"/>
    </source>
</evidence>
<evidence type="ECO:0000256" key="1">
    <source>
        <dbReference type="ARBA" id="ARBA00004196"/>
    </source>
</evidence>
<dbReference type="InterPro" id="IPR000866">
    <property type="entry name" value="AhpC/TSA"/>
</dbReference>
<comment type="subcellular location">
    <subcellularLocation>
        <location evidence="1">Cell envelope</location>
    </subcellularLocation>
</comment>
<dbReference type="PROSITE" id="PS51257">
    <property type="entry name" value="PROKAR_LIPOPROTEIN"/>
    <property type="match status" value="1"/>
</dbReference>
<organism evidence="6 7">
    <name type="scientific">Marinigracilibium pacificum</name>
    <dbReference type="NCBI Taxonomy" id="2729599"/>
    <lineage>
        <taxon>Bacteria</taxon>
        <taxon>Pseudomonadati</taxon>
        <taxon>Bacteroidota</taxon>
        <taxon>Cytophagia</taxon>
        <taxon>Cytophagales</taxon>
        <taxon>Flammeovirgaceae</taxon>
        <taxon>Marinigracilibium</taxon>
    </lineage>
</organism>
<dbReference type="GO" id="GO:0030313">
    <property type="term" value="C:cell envelope"/>
    <property type="evidence" value="ECO:0007669"/>
    <property type="project" value="UniProtKB-SubCell"/>
</dbReference>
<dbReference type="PANTHER" id="PTHR42852">
    <property type="entry name" value="THIOL:DISULFIDE INTERCHANGE PROTEIN DSBE"/>
    <property type="match status" value="1"/>
</dbReference>
<evidence type="ECO:0000256" key="4">
    <source>
        <dbReference type="ARBA" id="ARBA00023284"/>
    </source>
</evidence>
<dbReference type="CDD" id="cd02966">
    <property type="entry name" value="TlpA_like_family"/>
    <property type="match status" value="1"/>
</dbReference>
<reference evidence="6 7" key="1">
    <citation type="submission" date="2020-04" db="EMBL/GenBank/DDBJ databases">
        <title>Flammeovirgaceae bacterium KN852 isolated from deep sea.</title>
        <authorList>
            <person name="Zhang D.-C."/>
        </authorList>
    </citation>
    <scope>NUCLEOTIDE SEQUENCE [LARGE SCALE GENOMIC DNA]</scope>
    <source>
        <strain evidence="6 7">KN852</strain>
    </source>
</reference>
<keyword evidence="4" id="KW-0676">Redox-active center</keyword>
<dbReference type="Pfam" id="PF00578">
    <property type="entry name" value="AhpC-TSA"/>
    <property type="match status" value="1"/>
</dbReference>
<keyword evidence="3" id="KW-1015">Disulfide bond</keyword>
<dbReference type="RefSeq" id="WP_169678040.1">
    <property type="nucleotide sequence ID" value="NZ_JABBNU010000002.1"/>
</dbReference>
<dbReference type="GO" id="GO:0017004">
    <property type="term" value="P:cytochrome complex assembly"/>
    <property type="evidence" value="ECO:0007669"/>
    <property type="project" value="UniProtKB-KW"/>
</dbReference>
<dbReference type="AlphaFoldDB" id="A0A848IYW7"/>
<dbReference type="PANTHER" id="PTHR42852:SF6">
    <property type="entry name" value="THIOL:DISULFIDE INTERCHANGE PROTEIN DSBE"/>
    <property type="match status" value="1"/>
</dbReference>
<comment type="caution">
    <text evidence="6">The sequence shown here is derived from an EMBL/GenBank/DDBJ whole genome shotgun (WGS) entry which is preliminary data.</text>
</comment>
<gene>
    <name evidence="6" type="ORF">HH304_03320</name>
</gene>
<accession>A0A848IYW7</accession>
<sequence>MRIIIFLFLFASITSCNNPEKATIQIKVKEEAVNDSIFIKELITERILAKACYCDTVLNINIPYNYYQLFSVSSSHTENTLVSALKNGVNKIYQLDNQEFRSINSPIDSLSEYLWKSTNEMFGTHGELIFNSSTPEQVKSLFDSLIVARDGIIIQYNHQIDKDGINLLKNQNRFRAYSFLYYYGRNLKNIEPNSEFYSFQNSIDHESIYNISGPNNSIYKFEIEYLREHGEIKDISRFLDYIDHRTVSSLVRDLYRVIYLKGIVESPSYWKKHQTLLDKPGFDEMIARESGNYYFSLLQNTNESISLTKKGKPAYNFKAYDQNNNQIMLSDFKGKYVFIDTWASWCGPCISQRPNLIKMAEEMKGKNIVFLLASVDKNENKWKKYITTKDNPENVIDVKIPADDIDNFRDQFFIPSIPRYILIGPDGKIINPDLPSPSNSLKEKLTILI</sequence>
<dbReference type="InterPro" id="IPR036249">
    <property type="entry name" value="Thioredoxin-like_sf"/>
</dbReference>
<keyword evidence="7" id="KW-1185">Reference proteome</keyword>
<dbReference type="Proteomes" id="UP000559010">
    <property type="component" value="Unassembled WGS sequence"/>
</dbReference>
<keyword evidence="2" id="KW-0201">Cytochrome c-type biogenesis</keyword>
<proteinExistence type="predicted"/>
<dbReference type="InterPro" id="IPR050553">
    <property type="entry name" value="Thioredoxin_ResA/DsbE_sf"/>
</dbReference>
<dbReference type="SUPFAM" id="SSF52833">
    <property type="entry name" value="Thioredoxin-like"/>
    <property type="match status" value="1"/>
</dbReference>
<evidence type="ECO:0000256" key="3">
    <source>
        <dbReference type="ARBA" id="ARBA00023157"/>
    </source>
</evidence>